<dbReference type="SUPFAM" id="SSF56801">
    <property type="entry name" value="Acetyl-CoA synthetase-like"/>
    <property type="match status" value="1"/>
</dbReference>
<dbReference type="InterPro" id="IPR006162">
    <property type="entry name" value="Ppantetheine_attach_site"/>
</dbReference>
<dbReference type="PROSITE" id="PS00012">
    <property type="entry name" value="PHOSPHOPANTETHEINE"/>
    <property type="match status" value="1"/>
</dbReference>
<feature type="domain" description="Carrier" evidence="8">
    <location>
        <begin position="628"/>
        <end position="710"/>
    </location>
</feature>
<keyword evidence="5" id="KW-0276">Fatty acid metabolism</keyword>
<dbReference type="Gene3D" id="3.30.300.30">
    <property type="match status" value="1"/>
</dbReference>
<dbReference type="PROSITE" id="PS50075">
    <property type="entry name" value="CARRIER"/>
    <property type="match status" value="1"/>
</dbReference>
<keyword evidence="2" id="KW-0596">Phosphopantetheine</keyword>
<dbReference type="InterPro" id="IPR020845">
    <property type="entry name" value="AMP-binding_CS"/>
</dbReference>
<protein>
    <submittedName>
        <fullName evidence="9">Acyl-CoA synthetase (AMP-forming)/AMP-acid ligase II</fullName>
    </submittedName>
</protein>
<dbReference type="GO" id="GO:0005886">
    <property type="term" value="C:plasma membrane"/>
    <property type="evidence" value="ECO:0007669"/>
    <property type="project" value="TreeGrafter"/>
</dbReference>
<evidence type="ECO:0000259" key="8">
    <source>
        <dbReference type="PROSITE" id="PS50075"/>
    </source>
</evidence>
<accession>A0A450ZZB2</accession>
<keyword evidence="7" id="KW-0812">Transmembrane</keyword>
<dbReference type="Gene3D" id="1.10.1200.10">
    <property type="entry name" value="ACP-like"/>
    <property type="match status" value="1"/>
</dbReference>
<dbReference type="PANTHER" id="PTHR22754">
    <property type="entry name" value="DISCO-INTERACTING PROTEIN 2 DIP2 -RELATED"/>
    <property type="match status" value="1"/>
</dbReference>
<dbReference type="GO" id="GO:0071766">
    <property type="term" value="P:Actinobacterium-type cell wall biogenesis"/>
    <property type="evidence" value="ECO:0007669"/>
    <property type="project" value="UniProtKB-ARBA"/>
</dbReference>
<dbReference type="PANTHER" id="PTHR22754:SF32">
    <property type="entry name" value="DISCO-INTERACTING PROTEIN 2"/>
    <property type="match status" value="1"/>
</dbReference>
<keyword evidence="4 9" id="KW-0436">Ligase</keyword>
<dbReference type="Pfam" id="PF23024">
    <property type="entry name" value="AMP-dom_DIP2-like"/>
    <property type="match status" value="1"/>
</dbReference>
<reference evidence="9" key="1">
    <citation type="submission" date="2019-02" db="EMBL/GenBank/DDBJ databases">
        <authorList>
            <person name="Gruber-Vodicka R. H."/>
            <person name="Seah K. B. B."/>
        </authorList>
    </citation>
    <scope>NUCLEOTIDE SEQUENCE</scope>
    <source>
        <strain evidence="9">BECK_BZ126</strain>
    </source>
</reference>
<organism evidence="9">
    <name type="scientific">Candidatus Kentrum sp. TC</name>
    <dbReference type="NCBI Taxonomy" id="2126339"/>
    <lineage>
        <taxon>Bacteria</taxon>
        <taxon>Pseudomonadati</taxon>
        <taxon>Pseudomonadota</taxon>
        <taxon>Gammaproteobacteria</taxon>
        <taxon>Candidatus Kentrum</taxon>
    </lineage>
</organism>
<evidence type="ECO:0000256" key="4">
    <source>
        <dbReference type="ARBA" id="ARBA00022598"/>
    </source>
</evidence>
<dbReference type="InterPro" id="IPR036736">
    <property type="entry name" value="ACP-like_sf"/>
</dbReference>
<evidence type="ECO:0000256" key="2">
    <source>
        <dbReference type="ARBA" id="ARBA00022450"/>
    </source>
</evidence>
<dbReference type="GO" id="GO:0006633">
    <property type="term" value="P:fatty acid biosynthetic process"/>
    <property type="evidence" value="ECO:0007669"/>
    <property type="project" value="TreeGrafter"/>
</dbReference>
<keyword evidence="6" id="KW-0443">Lipid metabolism</keyword>
<dbReference type="InterPro" id="IPR042099">
    <property type="entry name" value="ANL_N_sf"/>
</dbReference>
<dbReference type="SMART" id="SM01294">
    <property type="entry name" value="PKS_PP_betabranch"/>
    <property type="match status" value="1"/>
</dbReference>
<dbReference type="GO" id="GO:0031177">
    <property type="term" value="F:phosphopantetheine binding"/>
    <property type="evidence" value="ECO:0007669"/>
    <property type="project" value="InterPro"/>
</dbReference>
<evidence type="ECO:0000256" key="1">
    <source>
        <dbReference type="ARBA" id="ARBA00006432"/>
    </source>
</evidence>
<keyword evidence="7" id="KW-1133">Transmembrane helix</keyword>
<dbReference type="InterPro" id="IPR020806">
    <property type="entry name" value="PKS_PP-bd"/>
</dbReference>
<feature type="transmembrane region" description="Helical" evidence="7">
    <location>
        <begin position="111"/>
        <end position="135"/>
    </location>
</feature>
<dbReference type="InterPro" id="IPR040097">
    <property type="entry name" value="FAAL/FAAC"/>
</dbReference>
<gene>
    <name evidence="9" type="ORF">BECKTC1821F_GA0114240_102915</name>
</gene>
<dbReference type="AlphaFoldDB" id="A0A450ZZB2"/>
<dbReference type="SMART" id="SM00823">
    <property type="entry name" value="PKS_PP"/>
    <property type="match status" value="1"/>
</dbReference>
<dbReference type="InterPro" id="IPR009081">
    <property type="entry name" value="PP-bd_ACP"/>
</dbReference>
<dbReference type="Gene3D" id="3.40.50.12780">
    <property type="entry name" value="N-terminal domain of ligase-like"/>
    <property type="match status" value="1"/>
</dbReference>
<evidence type="ECO:0000313" key="9">
    <source>
        <dbReference type="EMBL" id="VFK59103.1"/>
    </source>
</evidence>
<dbReference type="SUPFAM" id="SSF47336">
    <property type="entry name" value="ACP-like"/>
    <property type="match status" value="1"/>
</dbReference>
<evidence type="ECO:0000256" key="6">
    <source>
        <dbReference type="ARBA" id="ARBA00023098"/>
    </source>
</evidence>
<dbReference type="CDD" id="cd05931">
    <property type="entry name" value="FAAL"/>
    <property type="match status" value="1"/>
</dbReference>
<dbReference type="InterPro" id="IPR025110">
    <property type="entry name" value="AMP-bd_C"/>
</dbReference>
<name>A0A450ZZB2_9GAMM</name>
<keyword evidence="3" id="KW-0597">Phosphoprotein</keyword>
<dbReference type="InterPro" id="IPR045851">
    <property type="entry name" value="AMP-bd_C_sf"/>
</dbReference>
<comment type="similarity">
    <text evidence="1">Belongs to the ATP-dependent AMP-binding enzyme family.</text>
</comment>
<keyword evidence="7" id="KW-0472">Membrane</keyword>
<dbReference type="GO" id="GO:0070566">
    <property type="term" value="F:adenylyltransferase activity"/>
    <property type="evidence" value="ECO:0007669"/>
    <property type="project" value="TreeGrafter"/>
</dbReference>
<evidence type="ECO:0000256" key="7">
    <source>
        <dbReference type="SAM" id="Phobius"/>
    </source>
</evidence>
<dbReference type="EMBL" id="CAADFW010000029">
    <property type="protein sequence ID" value="VFK59103.1"/>
    <property type="molecule type" value="Genomic_DNA"/>
</dbReference>
<dbReference type="PROSITE" id="PS00455">
    <property type="entry name" value="AMP_BINDING"/>
    <property type="match status" value="1"/>
</dbReference>
<dbReference type="GO" id="GO:0016874">
    <property type="term" value="F:ligase activity"/>
    <property type="evidence" value="ECO:0007669"/>
    <property type="project" value="UniProtKB-KW"/>
</dbReference>
<dbReference type="Pfam" id="PF00550">
    <property type="entry name" value="PP-binding"/>
    <property type="match status" value="1"/>
</dbReference>
<sequence length="746" mass="84157">MDNRNAIHASTKFFQSDNLQILSIIPQLSDESISTRGFFRRTQIIESMSEPATLVELLQHRARIQPNKLAYTFLIDGETEEVRFTYAQLDRRARAIATRIWEVATNGDRALLLYPAGLEFIAAFFGCLYAGVIAVPTYPPRRNRPDPRFEAIAEDANASIVLTTTEILSNASSRPMKTQILRDAHWLATDEQNIETSPAWEIPDIWGDTLAFLQYTSGSTGSPKGVMVNHHNILYNEEMVRWGFGHTEETIFVGWLPLFHDMGLIGNVLQPLYLGIPCTLLSPVAFLQRPVRWLQAISRYRATTSGGPNFAYDLCIEKTTPDERAKLDLHCWEVAYNGAEPIRAETLERFSKTFASSGFREKAFYPTYGMAETTLFVSGSRSRKPVIHEIEEEENRGLVARSSGKKQRLVGCGRATWLEQKVVITDPDSLTPRLNGEVGEIWVSGDNVAQGYWNRPEETRKTFEAHLDSGEGPFLRTGDLGFLKDGQLFITGRLKDLIIIHAQNYYPQDIELAVERSHEALNPNGCAAFSVEEEHGEQLVIVQEARRTWLRKLDTDAVFEIIRQAVFEQHELPIHAILLLKPGHLPKTSSGKVQRRACRTRFLAGELEAVAEWRQPEVKEITPSKGIPSPSDVTKDLIRNWLIDRIARSTDIPPAEIDTGRLFTDYGLDSIAAVGLSEELGKWLGQSLPPTIPYEYPTIDALARHLAGLRTGHPTTRERNTAREIENKNETEEIFPFFTPDFNASK</sequence>
<dbReference type="InterPro" id="IPR000873">
    <property type="entry name" value="AMP-dep_synth/lig_dom"/>
</dbReference>
<evidence type="ECO:0000256" key="5">
    <source>
        <dbReference type="ARBA" id="ARBA00022832"/>
    </source>
</evidence>
<proteinExistence type="inferred from homology"/>
<dbReference type="FunFam" id="3.40.50.12780:FF:000013">
    <property type="entry name" value="Long-chain-fatty-acid--AMP ligase FadD32"/>
    <property type="match status" value="1"/>
</dbReference>
<evidence type="ECO:0000256" key="3">
    <source>
        <dbReference type="ARBA" id="ARBA00022553"/>
    </source>
</evidence>
<dbReference type="Pfam" id="PF00501">
    <property type="entry name" value="AMP-binding"/>
    <property type="match status" value="1"/>
</dbReference>